<sequence length="121" mass="13408">MARPIPLLKKQTKNGKISLSADLKTNKKPLSTESVKKFPHLITLLSFGTAGQWCSLLNGVRYSMKLTHLIYGSVFCVGIQASLHLWCDIMHITGSNMPVLVSFLSINCFPSPSSHQLKRPL</sequence>
<accession>A0A7J7ZIR8</accession>
<proteinExistence type="predicted"/>
<dbReference type="Proteomes" id="UP000558488">
    <property type="component" value="Unassembled WGS sequence"/>
</dbReference>
<keyword evidence="2" id="KW-1185">Reference proteome</keyword>
<name>A0A7J7ZIR8_PIPKU</name>
<evidence type="ECO:0000313" key="1">
    <source>
        <dbReference type="EMBL" id="KAF6374162.1"/>
    </source>
</evidence>
<reference evidence="1 2" key="1">
    <citation type="journal article" date="2020" name="Nature">
        <title>Six reference-quality genomes reveal evolution of bat adaptations.</title>
        <authorList>
            <person name="Jebb D."/>
            <person name="Huang Z."/>
            <person name="Pippel M."/>
            <person name="Hughes G.M."/>
            <person name="Lavrichenko K."/>
            <person name="Devanna P."/>
            <person name="Winkler S."/>
            <person name="Jermiin L.S."/>
            <person name="Skirmuntt E.C."/>
            <person name="Katzourakis A."/>
            <person name="Burkitt-Gray L."/>
            <person name="Ray D.A."/>
            <person name="Sullivan K.A.M."/>
            <person name="Roscito J.G."/>
            <person name="Kirilenko B.M."/>
            <person name="Davalos L.M."/>
            <person name="Corthals A.P."/>
            <person name="Power M.L."/>
            <person name="Jones G."/>
            <person name="Ransome R.D."/>
            <person name="Dechmann D.K.N."/>
            <person name="Locatelli A.G."/>
            <person name="Puechmaille S.J."/>
            <person name="Fedrigo O."/>
            <person name="Jarvis E.D."/>
            <person name="Hiller M."/>
            <person name="Vernes S.C."/>
            <person name="Myers E.W."/>
            <person name="Teeling E.C."/>
        </authorList>
    </citation>
    <scope>NUCLEOTIDE SEQUENCE [LARGE SCALE GENOMIC DNA]</scope>
    <source>
        <strain evidence="1">MPipKuh1</strain>
        <tissue evidence="1">Flight muscle</tissue>
    </source>
</reference>
<protein>
    <submittedName>
        <fullName evidence="1">Uncharacterized protein</fullName>
    </submittedName>
</protein>
<organism evidence="1 2">
    <name type="scientific">Pipistrellus kuhlii</name>
    <name type="common">Kuhl's pipistrelle</name>
    <dbReference type="NCBI Taxonomy" id="59472"/>
    <lineage>
        <taxon>Eukaryota</taxon>
        <taxon>Metazoa</taxon>
        <taxon>Chordata</taxon>
        <taxon>Craniata</taxon>
        <taxon>Vertebrata</taxon>
        <taxon>Euteleostomi</taxon>
        <taxon>Mammalia</taxon>
        <taxon>Eutheria</taxon>
        <taxon>Laurasiatheria</taxon>
        <taxon>Chiroptera</taxon>
        <taxon>Yangochiroptera</taxon>
        <taxon>Vespertilionidae</taxon>
        <taxon>Pipistrellus</taxon>
    </lineage>
</organism>
<dbReference type="AlphaFoldDB" id="A0A7J7ZIR8"/>
<gene>
    <name evidence="1" type="ORF">mPipKuh1_009401</name>
</gene>
<evidence type="ECO:0000313" key="2">
    <source>
        <dbReference type="Proteomes" id="UP000558488"/>
    </source>
</evidence>
<comment type="caution">
    <text evidence="1">The sequence shown here is derived from an EMBL/GenBank/DDBJ whole genome shotgun (WGS) entry which is preliminary data.</text>
</comment>
<dbReference type="EMBL" id="JACAGB010000003">
    <property type="protein sequence ID" value="KAF6374162.1"/>
    <property type="molecule type" value="Genomic_DNA"/>
</dbReference>